<evidence type="ECO:0000313" key="2">
    <source>
        <dbReference type="Proteomes" id="UP000316304"/>
    </source>
</evidence>
<dbReference type="InterPro" id="IPR045730">
    <property type="entry name" value="DUF6084"/>
</dbReference>
<keyword evidence="2" id="KW-1185">Reference proteome</keyword>
<dbReference type="Proteomes" id="UP000316304">
    <property type="component" value="Unassembled WGS sequence"/>
</dbReference>
<dbReference type="Pfam" id="PF19562">
    <property type="entry name" value="DUF6084"/>
    <property type="match status" value="1"/>
</dbReference>
<sequence>MLDLNFEILTAQPITFAAAPMIGFGLRVTHHDGEPAVQNISLQCQLQIETLQRLYKDDEKPGLLDLFGPPHRWSQTLKTMLWTHATVNVPPFTSRVEVTLPVTCTFDFNVAATKYFAAIDDGEIPLLFQFSGTIFYRGERGLQTTQISWDKEARYRMPIAVWKQMMEHYYPNSAWLCLQRDAFDSLQQYKRDHGIPTFEQALERLLETAAEGTTQ</sequence>
<name>A0A5C6CDY2_9BACT</name>
<dbReference type="EMBL" id="SJPT01000005">
    <property type="protein sequence ID" value="TWU22302.1"/>
    <property type="molecule type" value="Genomic_DNA"/>
</dbReference>
<dbReference type="OrthoDB" id="115056at2"/>
<dbReference type="AlphaFoldDB" id="A0A5C6CDY2"/>
<evidence type="ECO:0000313" key="1">
    <source>
        <dbReference type="EMBL" id="TWU22302.1"/>
    </source>
</evidence>
<gene>
    <name evidence="1" type="ORF">Pla52o_33580</name>
</gene>
<organism evidence="1 2">
    <name type="scientific">Novipirellula galeiformis</name>
    <dbReference type="NCBI Taxonomy" id="2528004"/>
    <lineage>
        <taxon>Bacteria</taxon>
        <taxon>Pseudomonadati</taxon>
        <taxon>Planctomycetota</taxon>
        <taxon>Planctomycetia</taxon>
        <taxon>Pirellulales</taxon>
        <taxon>Pirellulaceae</taxon>
        <taxon>Novipirellula</taxon>
    </lineage>
</organism>
<dbReference type="RefSeq" id="WP_146595492.1">
    <property type="nucleotide sequence ID" value="NZ_SJPT01000005.1"/>
</dbReference>
<comment type="caution">
    <text evidence="1">The sequence shown here is derived from an EMBL/GenBank/DDBJ whole genome shotgun (WGS) entry which is preliminary data.</text>
</comment>
<protein>
    <submittedName>
        <fullName evidence="1">Uncharacterized protein</fullName>
    </submittedName>
</protein>
<proteinExistence type="predicted"/>
<accession>A0A5C6CDY2</accession>
<reference evidence="1 2" key="1">
    <citation type="submission" date="2019-02" db="EMBL/GenBank/DDBJ databases">
        <title>Deep-cultivation of Planctomycetes and their phenomic and genomic characterization uncovers novel biology.</title>
        <authorList>
            <person name="Wiegand S."/>
            <person name="Jogler M."/>
            <person name="Boedeker C."/>
            <person name="Pinto D."/>
            <person name="Vollmers J."/>
            <person name="Rivas-Marin E."/>
            <person name="Kohn T."/>
            <person name="Peeters S.H."/>
            <person name="Heuer A."/>
            <person name="Rast P."/>
            <person name="Oberbeckmann S."/>
            <person name="Bunk B."/>
            <person name="Jeske O."/>
            <person name="Meyerdierks A."/>
            <person name="Storesund J.E."/>
            <person name="Kallscheuer N."/>
            <person name="Luecker S."/>
            <person name="Lage O.M."/>
            <person name="Pohl T."/>
            <person name="Merkel B.J."/>
            <person name="Hornburger P."/>
            <person name="Mueller R.-W."/>
            <person name="Bruemmer F."/>
            <person name="Labrenz M."/>
            <person name="Spormann A.M."/>
            <person name="Op Den Camp H."/>
            <person name="Overmann J."/>
            <person name="Amann R."/>
            <person name="Jetten M.S.M."/>
            <person name="Mascher T."/>
            <person name="Medema M.H."/>
            <person name="Devos D.P."/>
            <person name="Kaster A.-K."/>
            <person name="Ovreas L."/>
            <person name="Rohde M."/>
            <person name="Galperin M.Y."/>
            <person name="Jogler C."/>
        </authorList>
    </citation>
    <scope>NUCLEOTIDE SEQUENCE [LARGE SCALE GENOMIC DNA]</scope>
    <source>
        <strain evidence="1 2">Pla52o</strain>
    </source>
</reference>